<evidence type="ECO:0000313" key="2">
    <source>
        <dbReference type="EMBL" id="PHP53331.1"/>
    </source>
</evidence>
<dbReference type="EMBL" id="MTPX02000022">
    <property type="protein sequence ID" value="PHP53331.1"/>
    <property type="molecule type" value="Genomic_DNA"/>
</dbReference>
<dbReference type="RefSeq" id="WP_086615733.1">
    <property type="nucleotide sequence ID" value="NZ_MTPX02000022.1"/>
</dbReference>
<dbReference type="Proteomes" id="UP000194577">
    <property type="component" value="Unassembled WGS sequence"/>
</dbReference>
<accession>A0ABX4MD03</accession>
<sequence length="644" mass="68847">MALATQAIGEAIGLSTSDDGALIALAAFVEEPGKLLPLLALALLAPGRIRRLAAVDWALLGFAAGAGFTIAEDGARRLVPPGMLAQLLGENLRGYTFNPWTDGQFLIHGGSWAENLLELDTPVEVVATGHQIPTMGVAMGIALGLALWRTARPWWRMLAWLPPVVMLTTAIVDHACYNATVGWTGWADQDTAIPTWIRLAWQVRGQGRTQIAVSMALFVTCMLVDARRRHRAGVFGDVAIEAPKAPALPMTGAPAALRAPVQALVWLVAYGWSDLAVMAAAYGDRALSRRARMAEGRAMGVQVRGVRQDAMTVTTPGTEPAARNAFRLIALAVGAVMLAVCWWYGTTLAQDIGSWLQQPDWPYFFAGLLDGLAQWWDSLGTLGQILVTALAVLVLAWGGLSVAAALGAVGVGTWALSHGRGIATFIQDPAAATRSYTANATWEQLLLDGADFALTFIPGSALGLGTRKAARTAAESVAVSRAARRNAETLTHQTSRTTTHTWTEQGVRDWINNLQPVVRKPSTTAIQYQHRVLGTDVERVIPTGVGDETIIADAVTADGNIAIAFDAKHTKGGSGALYEGGRPEFLYKDFDREIRRYGQAILNPNNPLGGLTIVTNTDKAAEFLGQRARSILGHDFPLIIKVVP</sequence>
<dbReference type="GO" id="GO:0008233">
    <property type="term" value="F:peptidase activity"/>
    <property type="evidence" value="ECO:0007669"/>
    <property type="project" value="UniProtKB-KW"/>
</dbReference>
<gene>
    <name evidence="2" type="ORF">BW737_003415</name>
</gene>
<evidence type="ECO:0000313" key="3">
    <source>
        <dbReference type="Proteomes" id="UP000194577"/>
    </source>
</evidence>
<feature type="transmembrane region" description="Helical" evidence="1">
    <location>
        <begin position="325"/>
        <end position="345"/>
    </location>
</feature>
<keyword evidence="3" id="KW-1185">Reference proteome</keyword>
<evidence type="ECO:0000256" key="1">
    <source>
        <dbReference type="SAM" id="Phobius"/>
    </source>
</evidence>
<keyword evidence="2" id="KW-0645">Protease</keyword>
<reference evidence="2 3" key="1">
    <citation type="submission" date="2017-10" db="EMBL/GenBank/DDBJ databases">
        <title>Draft genome sequence of cellulolytic Actinomyces sp CtC72 isolated from cattle rumen fluid.</title>
        <authorList>
            <person name="Joshi A.J."/>
            <person name="Vasudevan G."/>
            <person name="Lanjekar V.B."/>
            <person name="Hivarkar S."/>
            <person name="Engineer A."/>
            <person name="Pore S.D."/>
            <person name="Dhakephalkar P.K."/>
            <person name="Dagar S."/>
        </authorList>
    </citation>
    <scope>NUCLEOTIDE SEQUENCE [LARGE SCALE GENOMIC DNA]</scope>
    <source>
        <strain evidence="3">CtC72</strain>
    </source>
</reference>
<feature type="transmembrane region" description="Helical" evidence="1">
    <location>
        <begin position="263"/>
        <end position="283"/>
    </location>
</feature>
<keyword evidence="1" id="KW-0812">Transmembrane</keyword>
<name>A0ABX4MD03_9ACTO</name>
<dbReference type="GO" id="GO:0006508">
    <property type="term" value="P:proteolysis"/>
    <property type="evidence" value="ECO:0007669"/>
    <property type="project" value="UniProtKB-KW"/>
</dbReference>
<proteinExistence type="predicted"/>
<feature type="transmembrane region" description="Helical" evidence="1">
    <location>
        <begin position="385"/>
        <end position="416"/>
    </location>
</feature>
<organism evidence="2 3">
    <name type="scientific">Actinomyces ruminis</name>
    <dbReference type="NCBI Taxonomy" id="1937003"/>
    <lineage>
        <taxon>Bacteria</taxon>
        <taxon>Bacillati</taxon>
        <taxon>Actinomycetota</taxon>
        <taxon>Actinomycetes</taxon>
        <taxon>Actinomycetales</taxon>
        <taxon>Actinomycetaceae</taxon>
        <taxon>Actinomyces</taxon>
    </lineage>
</organism>
<keyword evidence="1" id="KW-0472">Membrane</keyword>
<keyword evidence="1" id="KW-1133">Transmembrane helix</keyword>
<keyword evidence="2" id="KW-0378">Hydrolase</keyword>
<protein>
    <submittedName>
        <fullName evidence="2">Protease PrsW</fullName>
    </submittedName>
</protein>
<comment type="caution">
    <text evidence="2">The sequence shown here is derived from an EMBL/GenBank/DDBJ whole genome shotgun (WGS) entry which is preliminary data.</text>
</comment>